<reference evidence="5" key="1">
    <citation type="journal article" date="2019" name="Sci. Rep.">
        <title>Draft genome of Tanacetum cinerariifolium, the natural source of mosquito coil.</title>
        <authorList>
            <person name="Yamashiro T."/>
            <person name="Shiraishi A."/>
            <person name="Satake H."/>
            <person name="Nakayama K."/>
        </authorList>
    </citation>
    <scope>NUCLEOTIDE SEQUENCE</scope>
</reference>
<evidence type="ECO:0000256" key="3">
    <source>
        <dbReference type="SAM" id="MobiDB-lite"/>
    </source>
</evidence>
<dbReference type="InterPro" id="IPR039537">
    <property type="entry name" value="Retrotran_Ty1/copia-like"/>
</dbReference>
<dbReference type="InterPro" id="IPR036397">
    <property type="entry name" value="RNaseH_sf"/>
</dbReference>
<proteinExistence type="predicted"/>
<dbReference type="AlphaFoldDB" id="A0A6L2KBN5"/>
<evidence type="ECO:0000256" key="1">
    <source>
        <dbReference type="ARBA" id="ARBA00022723"/>
    </source>
</evidence>
<dbReference type="Pfam" id="PF25597">
    <property type="entry name" value="SH3_retrovirus"/>
    <property type="match status" value="1"/>
</dbReference>
<keyword evidence="1" id="KW-0479">Metal-binding</keyword>
<name>A0A6L2KBN5_TANCI</name>
<keyword evidence="2" id="KW-0378">Hydrolase</keyword>
<dbReference type="Pfam" id="PF07727">
    <property type="entry name" value="RVT_2"/>
    <property type="match status" value="1"/>
</dbReference>
<dbReference type="InterPro" id="IPR013103">
    <property type="entry name" value="RVT_2"/>
</dbReference>
<dbReference type="GO" id="GO:0016787">
    <property type="term" value="F:hydrolase activity"/>
    <property type="evidence" value="ECO:0007669"/>
    <property type="project" value="UniProtKB-KW"/>
</dbReference>
<comment type="caution">
    <text evidence="5">The sequence shown here is derived from an EMBL/GenBank/DDBJ whole genome shotgun (WGS) entry which is preliminary data.</text>
</comment>
<feature type="domain" description="Integrase catalytic" evidence="4">
    <location>
        <begin position="244"/>
        <end position="336"/>
    </location>
</feature>
<dbReference type="SUPFAM" id="SSF53098">
    <property type="entry name" value="Ribonuclease H-like"/>
    <property type="match status" value="1"/>
</dbReference>
<dbReference type="PROSITE" id="PS50994">
    <property type="entry name" value="INTEGRASE"/>
    <property type="match status" value="1"/>
</dbReference>
<sequence>MSMSIQKLQVHKMATRSQDDDKRLCLIDDLKEVQVHIQVKLNETSSSPKSKITTSCSQGDDLISFLNKAMAFMSTVMALCFPSTNNQLRTSSNPRNQATIQDGRVTIQQGDGDIARQCTQPKRPGNSIWFKEKIFLVQAHESGQVLDEEQLAFLADHGILDDQATQTIISQNAAFQTDDLDAYDSDCDDISSAKLVLMANLSSYNSDVLSEVVQIVLWYLDSECSKNITGNHSQLINFISKFMDNGIEFVNQTQRAYYEDVRISHKTLVARTPQQNGIVERRNQILVGVARTMFIFSKASLFLWAEAVVTACYIQNRSLIRKLHNKTPYELLHKKKPDLSYLHVFGALCYPTNDSEDLGKLKPKADIRIFVDYAPVKKDFRIYNKRTHIIIKTIHVNLDELTAMASEQFSLRLGPYLLTPGTISSGLMQNPPSPTPYVPPAKKDWDILFQSMFDEYFNPPPGVTSPVSIFTILKLHINDPFFGVPIPELNFEESLLRDVIPTNVHSVNQPPEHLKKWTKDHSLDNVIGNPSRPISRRHQLQTEAMFCYFNAFLTLVEPKNYKEALKESCWIKSMLEELNEFERLEIELRGVLKKNARLVAMGYRQEERIYFEESFAPVERLEAKRIFIAYAAHKNMTVYQIDFKTAFLNGILRKEDEDDLDRMFPKQPNQKKRRNKDKDQDPLDGSDQGMKKFKKRKDVEPPKKLKSIGLSKGEDMGNTDEQPNVEAVTKDNWFNKPTRPSTLDPEWNTRKSVDDGLEQSWLNDLANAEKYPLTIDDLMSTPIDFSAFAMNRLKINKLTKADLVRPVYNLLKGT</sequence>
<dbReference type="InterPro" id="IPR001584">
    <property type="entry name" value="Integrase_cat-core"/>
</dbReference>
<feature type="region of interest" description="Disordered" evidence="3">
    <location>
        <begin position="659"/>
        <end position="748"/>
    </location>
</feature>
<dbReference type="PANTHER" id="PTHR42648">
    <property type="entry name" value="TRANSPOSASE, PUTATIVE-RELATED"/>
    <property type="match status" value="1"/>
</dbReference>
<gene>
    <name evidence="5" type="ORF">Tci_017282</name>
</gene>
<protein>
    <recommendedName>
        <fullName evidence="4">Integrase catalytic domain-containing protein</fullName>
    </recommendedName>
</protein>
<dbReference type="GO" id="GO:0015074">
    <property type="term" value="P:DNA integration"/>
    <property type="evidence" value="ECO:0007669"/>
    <property type="project" value="InterPro"/>
</dbReference>
<dbReference type="EMBL" id="BKCJ010001967">
    <property type="protein sequence ID" value="GEU45304.1"/>
    <property type="molecule type" value="Genomic_DNA"/>
</dbReference>
<dbReference type="Gene3D" id="3.30.420.10">
    <property type="entry name" value="Ribonuclease H-like superfamily/Ribonuclease H"/>
    <property type="match status" value="1"/>
</dbReference>
<evidence type="ECO:0000313" key="5">
    <source>
        <dbReference type="EMBL" id="GEU45304.1"/>
    </source>
</evidence>
<dbReference type="InterPro" id="IPR012337">
    <property type="entry name" value="RNaseH-like_sf"/>
</dbReference>
<organism evidence="5">
    <name type="scientific">Tanacetum cinerariifolium</name>
    <name type="common">Dalmatian daisy</name>
    <name type="synonym">Chrysanthemum cinerariifolium</name>
    <dbReference type="NCBI Taxonomy" id="118510"/>
    <lineage>
        <taxon>Eukaryota</taxon>
        <taxon>Viridiplantae</taxon>
        <taxon>Streptophyta</taxon>
        <taxon>Embryophyta</taxon>
        <taxon>Tracheophyta</taxon>
        <taxon>Spermatophyta</taxon>
        <taxon>Magnoliopsida</taxon>
        <taxon>eudicotyledons</taxon>
        <taxon>Gunneridae</taxon>
        <taxon>Pentapetalae</taxon>
        <taxon>asterids</taxon>
        <taxon>campanulids</taxon>
        <taxon>Asterales</taxon>
        <taxon>Asteraceae</taxon>
        <taxon>Asteroideae</taxon>
        <taxon>Anthemideae</taxon>
        <taxon>Anthemidinae</taxon>
        <taxon>Tanacetum</taxon>
    </lineage>
</organism>
<dbReference type="PANTHER" id="PTHR42648:SF32">
    <property type="entry name" value="RIBONUCLEASE H-LIKE DOMAIN, GAG-PRE-INTEGRASE DOMAIN PROTEIN-RELATED"/>
    <property type="match status" value="1"/>
</dbReference>
<evidence type="ECO:0000259" key="4">
    <source>
        <dbReference type="PROSITE" id="PS50994"/>
    </source>
</evidence>
<accession>A0A6L2KBN5</accession>
<evidence type="ECO:0000256" key="2">
    <source>
        <dbReference type="ARBA" id="ARBA00022801"/>
    </source>
</evidence>
<dbReference type="GO" id="GO:0003676">
    <property type="term" value="F:nucleic acid binding"/>
    <property type="evidence" value="ECO:0007669"/>
    <property type="project" value="InterPro"/>
</dbReference>
<dbReference type="InterPro" id="IPR057670">
    <property type="entry name" value="SH3_retrovirus"/>
</dbReference>
<dbReference type="GO" id="GO:0046872">
    <property type="term" value="F:metal ion binding"/>
    <property type="evidence" value="ECO:0007669"/>
    <property type="project" value="UniProtKB-KW"/>
</dbReference>